<comment type="similarity">
    <text evidence="2">Belongs to the asparagine synthetase family.</text>
</comment>
<dbReference type="InterPro" id="IPR006426">
    <property type="entry name" value="Asn_synth_AEB"/>
</dbReference>
<evidence type="ECO:0000256" key="3">
    <source>
        <dbReference type="ARBA" id="ARBA00012737"/>
    </source>
</evidence>
<evidence type="ECO:0000256" key="1">
    <source>
        <dbReference type="ARBA" id="ARBA00005187"/>
    </source>
</evidence>
<dbReference type="Gene3D" id="3.60.20.10">
    <property type="entry name" value="Glutamine Phosphoribosylpyrophosphate, subunit 1, domain 1"/>
    <property type="match status" value="1"/>
</dbReference>
<dbReference type="InterPro" id="IPR017932">
    <property type="entry name" value="GATase_2_dom"/>
</dbReference>
<sequence length="613" mass="68979">MCGIAGWVSFDSAFDDRSADAIESMTATMSRRGPDATGTFVRENVALGHRRLAVIDPAGGRQPMVATESGHEVALVYSGEMYNYTELRAELKARGRRFETRSDTEVLLLGYLEWGESIVERLNGMFAFAIWDQRQERLFLARDRFGIKPLYVYRIPSGIVFGSEPKAILAHPLADRTVTVDGLRELFAMTGQPGWSLWRDMDQVRPGTTLTVERTGIAPYTYWSLQTRQHTDDIPTTVQRVRGLLDDIVERQLVSDVPLCVLLSGGLDSSTLTGLAAATDAAKRQALRTFSVDFEDQEKTFVPDEIRDTPDAPFVREVIELVKTNHHRVALDQSALSRPSVRRAVVGARDIPAGLGDMDNSLYLLFRAIREQSTVALSGESADEIFGGYIWFHHPGSVNADNFPWLAFRSAFTADRFALLNHDLRAKLELDDFIADQYAVSRKAVEHLPGDDDREKRMRLISHQHLTRFLPMLLDRKDRASMAVGLEVRVPYCDHRLVDYVYNTPWSFKTFDGREKSLLREACGALVPQAVRDRVKSPYPTSQDPRYAASLAGQLSEILAHPDHPVFAIVDRQWAQAATEIPPDKMPGDVRAGLDRILDVYHWLDMYSPDLLV</sequence>
<keyword evidence="14" id="KW-0436">Ligase</keyword>
<evidence type="ECO:0000256" key="11">
    <source>
        <dbReference type="PIRSR" id="PIRSR001589-3"/>
    </source>
</evidence>
<dbReference type="GO" id="GO:0005829">
    <property type="term" value="C:cytosol"/>
    <property type="evidence" value="ECO:0007669"/>
    <property type="project" value="TreeGrafter"/>
</dbReference>
<keyword evidence="5 10" id="KW-0067">ATP-binding</keyword>
<organism evidence="14 15">
    <name type="scientific">Streptomyces spectabilis</name>
    <dbReference type="NCBI Taxonomy" id="68270"/>
    <lineage>
        <taxon>Bacteria</taxon>
        <taxon>Bacillati</taxon>
        <taxon>Actinomycetota</taxon>
        <taxon>Actinomycetes</taxon>
        <taxon>Kitasatosporales</taxon>
        <taxon>Streptomycetaceae</taxon>
        <taxon>Streptomyces</taxon>
    </lineage>
</organism>
<dbReference type="KEGG" id="sspb:CP982_03095"/>
<evidence type="ECO:0000256" key="9">
    <source>
        <dbReference type="PIRSR" id="PIRSR001589-1"/>
    </source>
</evidence>
<evidence type="ECO:0000259" key="12">
    <source>
        <dbReference type="PROSITE" id="PS51278"/>
    </source>
</evidence>
<dbReference type="GO" id="GO:0005524">
    <property type="term" value="F:ATP binding"/>
    <property type="evidence" value="ECO:0007669"/>
    <property type="project" value="UniProtKB-KW"/>
</dbReference>
<dbReference type="CDD" id="cd00712">
    <property type="entry name" value="AsnB"/>
    <property type="match status" value="1"/>
</dbReference>
<comment type="catalytic activity">
    <reaction evidence="8">
        <text>L-aspartate + L-glutamine + ATP + H2O = L-asparagine + L-glutamate + AMP + diphosphate + H(+)</text>
        <dbReference type="Rhea" id="RHEA:12228"/>
        <dbReference type="ChEBI" id="CHEBI:15377"/>
        <dbReference type="ChEBI" id="CHEBI:15378"/>
        <dbReference type="ChEBI" id="CHEBI:29985"/>
        <dbReference type="ChEBI" id="CHEBI:29991"/>
        <dbReference type="ChEBI" id="CHEBI:30616"/>
        <dbReference type="ChEBI" id="CHEBI:33019"/>
        <dbReference type="ChEBI" id="CHEBI:58048"/>
        <dbReference type="ChEBI" id="CHEBI:58359"/>
        <dbReference type="ChEBI" id="CHEBI:456215"/>
        <dbReference type="EC" id="6.3.5.4"/>
    </reaction>
</comment>
<dbReference type="EMBL" id="JACHJD010000001">
    <property type="protein sequence ID" value="MBB5101006.1"/>
    <property type="molecule type" value="Genomic_DNA"/>
</dbReference>
<keyword evidence="4 10" id="KW-0547">Nucleotide-binding</keyword>
<protein>
    <recommendedName>
        <fullName evidence="3">asparagine synthase (glutamine-hydrolyzing)</fullName>
        <ecNumber evidence="3">6.3.5.4</ecNumber>
    </recommendedName>
</protein>
<dbReference type="Gene3D" id="3.40.50.620">
    <property type="entry name" value="HUPs"/>
    <property type="match status" value="1"/>
</dbReference>
<evidence type="ECO:0000256" key="4">
    <source>
        <dbReference type="ARBA" id="ARBA00022741"/>
    </source>
</evidence>
<dbReference type="PIRSF" id="PIRSF001589">
    <property type="entry name" value="Asn_synthetase_glu-h"/>
    <property type="match status" value="1"/>
</dbReference>
<keyword evidence="16" id="KW-1185">Reference proteome</keyword>
<reference evidence="13 16" key="2">
    <citation type="submission" date="2020-08" db="EMBL/GenBank/DDBJ databases">
        <title>Genomic Encyclopedia of Type Strains, Phase III (KMG-III): the genomes of soil and plant-associated and newly described type strains.</title>
        <authorList>
            <person name="Whitman W."/>
        </authorList>
    </citation>
    <scope>NUCLEOTIDE SEQUENCE [LARGE SCALE GENOMIC DNA]</scope>
    <source>
        <strain evidence="13 16">CECT 3146</strain>
    </source>
</reference>
<feature type="binding site" evidence="10">
    <location>
        <position position="262"/>
    </location>
    <ligand>
        <name>ATP</name>
        <dbReference type="ChEBI" id="CHEBI:30616"/>
    </ligand>
</feature>
<dbReference type="PANTHER" id="PTHR43284">
    <property type="entry name" value="ASPARAGINE SYNTHETASE (GLUTAMINE-HYDROLYZING)"/>
    <property type="match status" value="1"/>
</dbReference>
<dbReference type="GO" id="GO:0004066">
    <property type="term" value="F:asparagine synthase (glutamine-hydrolyzing) activity"/>
    <property type="evidence" value="ECO:0007669"/>
    <property type="project" value="UniProtKB-EC"/>
</dbReference>
<dbReference type="PANTHER" id="PTHR43284:SF1">
    <property type="entry name" value="ASPARAGINE SYNTHETASE"/>
    <property type="match status" value="1"/>
</dbReference>
<evidence type="ECO:0000256" key="6">
    <source>
        <dbReference type="ARBA" id="ARBA00022888"/>
    </source>
</evidence>
<evidence type="ECO:0000256" key="5">
    <source>
        <dbReference type="ARBA" id="ARBA00022840"/>
    </source>
</evidence>
<name>A0A5P2X281_STRST</name>
<proteinExistence type="inferred from homology"/>
<dbReference type="InterPro" id="IPR033738">
    <property type="entry name" value="AsnB_N"/>
</dbReference>
<evidence type="ECO:0000313" key="13">
    <source>
        <dbReference type="EMBL" id="MBB5101006.1"/>
    </source>
</evidence>
<dbReference type="RefSeq" id="WP_150509029.1">
    <property type="nucleotide sequence ID" value="NZ_BMSQ01000003.1"/>
</dbReference>
<evidence type="ECO:0000256" key="7">
    <source>
        <dbReference type="ARBA" id="ARBA00022962"/>
    </source>
</evidence>
<dbReference type="EC" id="6.3.5.4" evidence="3"/>
<accession>A0A5P2X281</accession>
<dbReference type="Proteomes" id="UP000549009">
    <property type="component" value="Unassembled WGS sequence"/>
</dbReference>
<gene>
    <name evidence="14" type="primary">asnB</name>
    <name evidence="14" type="ORF">CP982_03095</name>
    <name evidence="13" type="ORF">FHS40_000059</name>
</gene>
<dbReference type="Pfam" id="PF13537">
    <property type="entry name" value="GATase_7"/>
    <property type="match status" value="1"/>
</dbReference>
<dbReference type="GO" id="GO:0006529">
    <property type="term" value="P:asparagine biosynthetic process"/>
    <property type="evidence" value="ECO:0007669"/>
    <property type="project" value="UniProtKB-KW"/>
</dbReference>
<dbReference type="InterPro" id="IPR051786">
    <property type="entry name" value="ASN_synthetase/amidase"/>
</dbReference>
<evidence type="ECO:0000256" key="8">
    <source>
        <dbReference type="ARBA" id="ARBA00048741"/>
    </source>
</evidence>
<dbReference type="AlphaFoldDB" id="A0A5P2X281"/>
<feature type="site" description="Important for beta-aspartyl-AMP intermediate formation" evidence="11">
    <location>
        <position position="380"/>
    </location>
</feature>
<evidence type="ECO:0000313" key="14">
    <source>
        <dbReference type="EMBL" id="QEV57824.1"/>
    </source>
</evidence>
<evidence type="ECO:0000256" key="2">
    <source>
        <dbReference type="ARBA" id="ARBA00005752"/>
    </source>
</evidence>
<dbReference type="OrthoDB" id="9763290at2"/>
<reference evidence="14 15" key="1">
    <citation type="submission" date="2017-09" db="EMBL/GenBank/DDBJ databases">
        <authorList>
            <person name="Lee N."/>
            <person name="Cho B.-K."/>
        </authorList>
    </citation>
    <scope>NUCLEOTIDE SEQUENCE [LARGE SCALE GENOMIC DNA]</scope>
    <source>
        <strain evidence="14 15">ATCC 27465</strain>
    </source>
</reference>
<dbReference type="InterPro" id="IPR001962">
    <property type="entry name" value="Asn_synthase"/>
</dbReference>
<dbReference type="PROSITE" id="PS51278">
    <property type="entry name" value="GATASE_TYPE_2"/>
    <property type="match status" value="1"/>
</dbReference>
<evidence type="ECO:0000313" key="16">
    <source>
        <dbReference type="Proteomes" id="UP000549009"/>
    </source>
</evidence>
<feature type="active site" description="For GATase activity" evidence="9">
    <location>
        <position position="2"/>
    </location>
</feature>
<dbReference type="EMBL" id="CP023690">
    <property type="protein sequence ID" value="QEV57824.1"/>
    <property type="molecule type" value="Genomic_DNA"/>
</dbReference>
<keyword evidence="9" id="KW-0028">Amino-acid biosynthesis</keyword>
<dbReference type="InterPro" id="IPR014729">
    <property type="entry name" value="Rossmann-like_a/b/a_fold"/>
</dbReference>
<feature type="domain" description="Glutamine amidotransferase type-2" evidence="12">
    <location>
        <begin position="2"/>
        <end position="215"/>
    </location>
</feature>
<comment type="pathway">
    <text evidence="1">Amino-acid biosynthesis; L-asparagine biosynthesis; L-asparagine from L-aspartate (L-Gln route): step 1/1.</text>
</comment>
<dbReference type="InterPro" id="IPR029055">
    <property type="entry name" value="Ntn_hydrolases_N"/>
</dbReference>
<evidence type="ECO:0000256" key="10">
    <source>
        <dbReference type="PIRSR" id="PIRSR001589-2"/>
    </source>
</evidence>
<feature type="binding site" evidence="10">
    <location>
        <position position="103"/>
    </location>
    <ligand>
        <name>L-glutamine</name>
        <dbReference type="ChEBI" id="CHEBI:58359"/>
    </ligand>
</feature>
<dbReference type="Pfam" id="PF00733">
    <property type="entry name" value="Asn_synthase"/>
    <property type="match status" value="1"/>
</dbReference>
<dbReference type="CDD" id="cd01991">
    <property type="entry name" value="Asn_synthase_B_C"/>
    <property type="match status" value="1"/>
</dbReference>
<evidence type="ECO:0000313" key="15">
    <source>
        <dbReference type="Proteomes" id="UP000326505"/>
    </source>
</evidence>
<dbReference type="Proteomes" id="UP000326505">
    <property type="component" value="Chromosome"/>
</dbReference>
<feature type="binding site" evidence="10">
    <location>
        <begin position="378"/>
        <end position="379"/>
    </location>
    <ligand>
        <name>ATP</name>
        <dbReference type="ChEBI" id="CHEBI:30616"/>
    </ligand>
</feature>
<keyword evidence="7 9" id="KW-0315">Glutamine amidotransferase</keyword>
<feature type="binding site" evidence="10">
    <location>
        <position position="292"/>
    </location>
    <ligand>
        <name>ATP</name>
        <dbReference type="ChEBI" id="CHEBI:30616"/>
    </ligand>
</feature>
<dbReference type="SUPFAM" id="SSF52402">
    <property type="entry name" value="Adenine nucleotide alpha hydrolases-like"/>
    <property type="match status" value="1"/>
</dbReference>
<dbReference type="SUPFAM" id="SSF56235">
    <property type="entry name" value="N-terminal nucleophile aminohydrolases (Ntn hydrolases)"/>
    <property type="match status" value="1"/>
</dbReference>
<keyword evidence="6 9" id="KW-0061">Asparagine biosynthesis</keyword>
<dbReference type="NCBIfam" id="TIGR01536">
    <property type="entry name" value="asn_synth_AEB"/>
    <property type="match status" value="1"/>
</dbReference>